<evidence type="ECO:0000313" key="2">
    <source>
        <dbReference type="EMBL" id="WCG21990.1"/>
    </source>
</evidence>
<accession>A0AAE9XHE4</accession>
<reference evidence="2" key="1">
    <citation type="submission" date="2023-01" db="EMBL/GenBank/DDBJ databases">
        <title>Oxazolidinone resistance genes in florfenicol resistant enterococci from beef cattle and veal calves at slaughter.</title>
        <authorList>
            <person name="Biggel M."/>
        </authorList>
    </citation>
    <scope>NUCLEOTIDE SEQUENCE</scope>
    <source>
        <strain evidence="2">K204-1</strain>
    </source>
</reference>
<dbReference type="EMBL" id="CP116507">
    <property type="protein sequence ID" value="WCG21990.1"/>
    <property type="molecule type" value="Genomic_DNA"/>
</dbReference>
<organism evidence="2 3">
    <name type="scientific">Vagococcus lutrae</name>
    <dbReference type="NCBI Taxonomy" id="81947"/>
    <lineage>
        <taxon>Bacteria</taxon>
        <taxon>Bacillati</taxon>
        <taxon>Bacillota</taxon>
        <taxon>Bacilli</taxon>
        <taxon>Lactobacillales</taxon>
        <taxon>Enterococcaceae</taxon>
        <taxon>Vagococcus</taxon>
    </lineage>
</organism>
<dbReference type="RefSeq" id="WP_126761746.1">
    <property type="nucleotide sequence ID" value="NZ_BKBT01000002.1"/>
</dbReference>
<dbReference type="SUPFAM" id="SSF89360">
    <property type="entry name" value="HesB-like domain"/>
    <property type="match status" value="1"/>
</dbReference>
<evidence type="ECO:0000313" key="3">
    <source>
        <dbReference type="Proteomes" id="UP001179600"/>
    </source>
</evidence>
<sequence>MKLTVSDKAHQWFKSELGLAEGDYLHFFGKYGGATNVHAGFSTAMRPESPEETPMATVTKEGITYYTAENDDWFFSDYDLSVDYDEKRDEPTYFYTE</sequence>
<dbReference type="PIRSF" id="PIRSF034852">
    <property type="entry name" value="UCP034852"/>
    <property type="match status" value="1"/>
</dbReference>
<dbReference type="AlphaFoldDB" id="A0AAE9XHE4"/>
<protein>
    <submittedName>
        <fullName evidence="2">Iron-sulfur cluster biosynthesis protein</fullName>
    </submittedName>
</protein>
<dbReference type="InterPro" id="IPR008326">
    <property type="entry name" value="PdhI-like"/>
</dbReference>
<evidence type="ECO:0000256" key="1">
    <source>
        <dbReference type="ARBA" id="ARBA00006718"/>
    </source>
</evidence>
<dbReference type="InterPro" id="IPR035903">
    <property type="entry name" value="HesB-like_dom_sf"/>
</dbReference>
<proteinExistence type="inferred from homology"/>
<name>A0AAE9XHE4_9ENTE</name>
<dbReference type="Proteomes" id="UP001179600">
    <property type="component" value="Chromosome"/>
</dbReference>
<gene>
    <name evidence="2" type="ORF">PML95_06195</name>
</gene>
<comment type="similarity">
    <text evidence="1">Belongs to the HesB/IscA family.</text>
</comment>